<dbReference type="PROSITE" id="PS51670">
    <property type="entry name" value="SHKT"/>
    <property type="match status" value="2"/>
</dbReference>
<proteinExistence type="predicted"/>
<evidence type="ECO:0000313" key="4">
    <source>
        <dbReference type="EMBL" id="KIH67777.1"/>
    </source>
</evidence>
<sequence>MTYFSIVALIADFTFWCTLHTTWFVKQRRVSLIRKRKTSNFTVVSTRQIVRCGKGAKINCCDKHESCGFWARNDECKKNPEWMQANCQLSCRVCNTDSNKPSTQKSQCGVGKESNCCDKDPSCALWASQGECSKNPEWMLSNCQLSCHNCKTDSNKPETRKSR</sequence>
<keyword evidence="2" id="KW-0472">Membrane</keyword>
<feature type="domain" description="ShKT" evidence="3">
    <location>
        <begin position="60"/>
        <end position="94"/>
    </location>
</feature>
<evidence type="ECO:0000313" key="5">
    <source>
        <dbReference type="Proteomes" id="UP000054047"/>
    </source>
</evidence>
<keyword evidence="1" id="KW-1015">Disulfide bond</keyword>
<feature type="transmembrane region" description="Helical" evidence="2">
    <location>
        <begin position="6"/>
        <end position="25"/>
    </location>
</feature>
<dbReference type="Pfam" id="PF01549">
    <property type="entry name" value="ShK"/>
    <property type="match status" value="2"/>
</dbReference>
<comment type="caution">
    <text evidence="1">Lacks conserved residue(s) required for the propagation of feature annotation.</text>
</comment>
<name>A0A0C2DXT1_9BILA</name>
<keyword evidence="2" id="KW-1133">Transmembrane helix</keyword>
<keyword evidence="2" id="KW-0812">Transmembrane</keyword>
<feature type="disulfide bond" evidence="1">
    <location>
        <begin position="116"/>
        <end position="150"/>
    </location>
</feature>
<dbReference type="OrthoDB" id="5920234at2759"/>
<evidence type="ECO:0000256" key="2">
    <source>
        <dbReference type="SAM" id="Phobius"/>
    </source>
</evidence>
<evidence type="ECO:0000259" key="3">
    <source>
        <dbReference type="PROSITE" id="PS51670"/>
    </source>
</evidence>
<accession>A0A0C2DXT1</accession>
<dbReference type="InterPro" id="IPR003582">
    <property type="entry name" value="ShKT_dom"/>
</dbReference>
<evidence type="ECO:0000256" key="1">
    <source>
        <dbReference type="PROSITE-ProRule" id="PRU01005"/>
    </source>
</evidence>
<dbReference type="AlphaFoldDB" id="A0A0C2DXT1"/>
<gene>
    <name evidence="4" type="ORF">ANCDUO_01892</name>
</gene>
<feature type="disulfide bond" evidence="1">
    <location>
        <begin position="60"/>
        <end position="94"/>
    </location>
</feature>
<dbReference type="Proteomes" id="UP000054047">
    <property type="component" value="Unassembled WGS sequence"/>
</dbReference>
<reference evidence="4 5" key="1">
    <citation type="submission" date="2013-12" db="EMBL/GenBank/DDBJ databases">
        <title>Draft genome of the parsitic nematode Ancylostoma duodenale.</title>
        <authorList>
            <person name="Mitreva M."/>
        </authorList>
    </citation>
    <scope>NUCLEOTIDE SEQUENCE [LARGE SCALE GENOMIC DNA]</scope>
    <source>
        <strain evidence="4 5">Zhejiang</strain>
    </source>
</reference>
<dbReference type="EMBL" id="KN726575">
    <property type="protein sequence ID" value="KIH67777.1"/>
    <property type="molecule type" value="Genomic_DNA"/>
</dbReference>
<organism evidence="4 5">
    <name type="scientific">Ancylostoma duodenale</name>
    <dbReference type="NCBI Taxonomy" id="51022"/>
    <lineage>
        <taxon>Eukaryota</taxon>
        <taxon>Metazoa</taxon>
        <taxon>Ecdysozoa</taxon>
        <taxon>Nematoda</taxon>
        <taxon>Chromadorea</taxon>
        <taxon>Rhabditida</taxon>
        <taxon>Rhabditina</taxon>
        <taxon>Rhabditomorpha</taxon>
        <taxon>Strongyloidea</taxon>
        <taxon>Ancylostomatidae</taxon>
        <taxon>Ancylostomatinae</taxon>
        <taxon>Ancylostoma</taxon>
    </lineage>
</organism>
<protein>
    <submittedName>
        <fullName evidence="4">ShTK domain protein</fullName>
    </submittedName>
</protein>
<dbReference type="SMART" id="SM00254">
    <property type="entry name" value="ShKT"/>
    <property type="match status" value="2"/>
</dbReference>
<keyword evidence="5" id="KW-1185">Reference proteome</keyword>
<feature type="domain" description="ShKT" evidence="3">
    <location>
        <begin position="116"/>
        <end position="150"/>
    </location>
</feature>